<name>A0A830C5I5_9LAMI</name>
<dbReference type="GO" id="GO:0016757">
    <property type="term" value="F:glycosyltransferase activity"/>
    <property type="evidence" value="ECO:0007669"/>
    <property type="project" value="UniProtKB-KW"/>
</dbReference>
<dbReference type="OrthoDB" id="1728967at2759"/>
<keyword evidence="3" id="KW-0597">Phosphoprotein</keyword>
<keyword evidence="7" id="KW-0808">Transferase</keyword>
<evidence type="ECO:0000256" key="4">
    <source>
        <dbReference type="ARBA" id="ARBA00022598"/>
    </source>
</evidence>
<proteinExistence type="predicted"/>
<dbReference type="AlphaFoldDB" id="A0A830C5I5"/>
<dbReference type="GO" id="GO:0034355">
    <property type="term" value="P:NAD+ biosynthetic process via the salvage pathway"/>
    <property type="evidence" value="ECO:0007669"/>
    <property type="project" value="TreeGrafter"/>
</dbReference>
<keyword evidence="5" id="KW-0662">Pyridine nucleotide biosynthesis</keyword>
<evidence type="ECO:0000256" key="6">
    <source>
        <dbReference type="ARBA" id="ARBA00048668"/>
    </source>
</evidence>
<dbReference type="InterPro" id="IPR007229">
    <property type="entry name" value="Nic_PRibTrfase-Fam"/>
</dbReference>
<gene>
    <name evidence="7" type="ORF">PHJA_001580400</name>
</gene>
<dbReference type="PANTHER" id="PTHR11098:SF1">
    <property type="entry name" value="NICOTINATE PHOSPHORIBOSYLTRANSFERASE"/>
    <property type="match status" value="1"/>
</dbReference>
<dbReference type="SUPFAM" id="SSF51690">
    <property type="entry name" value="Nicotinate/Quinolinate PRTase C-terminal domain-like"/>
    <property type="match status" value="1"/>
</dbReference>
<comment type="pathway">
    <text evidence="1">Cofactor biosynthesis; NAD(+) biosynthesis; nicotinate D-ribonucleotide from nicotinate: step 1/1.</text>
</comment>
<evidence type="ECO:0000313" key="7">
    <source>
        <dbReference type="EMBL" id="GFP94359.1"/>
    </source>
</evidence>
<dbReference type="Gene3D" id="3.20.20.70">
    <property type="entry name" value="Aldolase class I"/>
    <property type="match status" value="1"/>
</dbReference>
<comment type="caution">
    <text evidence="7">The sequence shown here is derived from an EMBL/GenBank/DDBJ whole genome shotgun (WGS) entry which is preliminary data.</text>
</comment>
<evidence type="ECO:0000256" key="2">
    <source>
        <dbReference type="ARBA" id="ARBA00013236"/>
    </source>
</evidence>
<dbReference type="GO" id="GO:0004516">
    <property type="term" value="F:nicotinate phosphoribosyltransferase activity"/>
    <property type="evidence" value="ECO:0007669"/>
    <property type="project" value="UniProtKB-EC"/>
</dbReference>
<organism evidence="7 8">
    <name type="scientific">Phtheirospermum japonicum</name>
    <dbReference type="NCBI Taxonomy" id="374723"/>
    <lineage>
        <taxon>Eukaryota</taxon>
        <taxon>Viridiplantae</taxon>
        <taxon>Streptophyta</taxon>
        <taxon>Embryophyta</taxon>
        <taxon>Tracheophyta</taxon>
        <taxon>Spermatophyta</taxon>
        <taxon>Magnoliopsida</taxon>
        <taxon>eudicotyledons</taxon>
        <taxon>Gunneridae</taxon>
        <taxon>Pentapetalae</taxon>
        <taxon>asterids</taxon>
        <taxon>lamiids</taxon>
        <taxon>Lamiales</taxon>
        <taxon>Orobanchaceae</taxon>
        <taxon>Orobanchaceae incertae sedis</taxon>
        <taxon>Phtheirospermum</taxon>
    </lineage>
</organism>
<reference evidence="7" key="1">
    <citation type="submission" date="2020-07" db="EMBL/GenBank/DDBJ databases">
        <title>Ethylene signaling mediates host invasion by parasitic plants.</title>
        <authorList>
            <person name="Yoshida S."/>
        </authorList>
    </citation>
    <scope>NUCLEOTIDE SEQUENCE</scope>
    <source>
        <strain evidence="7">Okayama</strain>
    </source>
</reference>
<dbReference type="UniPathway" id="UPA00253">
    <property type="reaction ID" value="UER00457"/>
</dbReference>
<dbReference type="InterPro" id="IPR013785">
    <property type="entry name" value="Aldolase_TIM"/>
</dbReference>
<accession>A0A830C5I5</accession>
<evidence type="ECO:0000313" key="8">
    <source>
        <dbReference type="Proteomes" id="UP000653305"/>
    </source>
</evidence>
<dbReference type="Proteomes" id="UP000653305">
    <property type="component" value="Unassembled WGS sequence"/>
</dbReference>
<evidence type="ECO:0000256" key="1">
    <source>
        <dbReference type="ARBA" id="ARBA00004952"/>
    </source>
</evidence>
<keyword evidence="7" id="KW-0328">Glycosyltransferase</keyword>
<protein>
    <recommendedName>
        <fullName evidence="2">nicotinate phosphoribosyltransferase</fullName>
        <ecNumber evidence="2">6.3.4.21</ecNumber>
    </recommendedName>
</protein>
<dbReference type="EC" id="6.3.4.21" evidence="2"/>
<keyword evidence="8" id="KW-1185">Reference proteome</keyword>
<dbReference type="EMBL" id="BMAC01000346">
    <property type="protein sequence ID" value="GFP94359.1"/>
    <property type="molecule type" value="Genomic_DNA"/>
</dbReference>
<dbReference type="PANTHER" id="PTHR11098">
    <property type="entry name" value="NICOTINATE PHOSPHORIBOSYLTRANSFERASE"/>
    <property type="match status" value="1"/>
</dbReference>
<dbReference type="InterPro" id="IPR036068">
    <property type="entry name" value="Nicotinate_pribotase-like_C"/>
</dbReference>
<keyword evidence="4" id="KW-0436">Ligase</keyword>
<dbReference type="GO" id="GO:0005829">
    <property type="term" value="C:cytosol"/>
    <property type="evidence" value="ECO:0007669"/>
    <property type="project" value="TreeGrafter"/>
</dbReference>
<sequence>MVQAWLSKLKWSELGGIFGETNQTELVAFTSYALAFPKDFLALINTYDVMRSSVPNFCAVSLVLNDLGYKAMGIRLDSGDLAYLSCESRNFFRDVEKESGVPNFGRTGITASNDLNEETLDALNKQDEFGVWEIFLPNNVVGSLAILHGSRVKPMTYVLGFRSIPGTKIEPAKFIFRQERIKCRQLDVRRNTCSFEGCSGEIGRLYSLHLHIRSGCLSSSLAVMTKSSKLLPVCDFKDMWAGRYEAHLWDNGCKKERQTRKGRQGEVVDFQEGLQCKEVSQG</sequence>
<comment type="catalytic activity">
    <reaction evidence="6">
        <text>5-phospho-alpha-D-ribose 1-diphosphate + nicotinate + ATP + H2O = nicotinate beta-D-ribonucleotide + ADP + phosphate + diphosphate</text>
        <dbReference type="Rhea" id="RHEA:36163"/>
        <dbReference type="ChEBI" id="CHEBI:15377"/>
        <dbReference type="ChEBI" id="CHEBI:30616"/>
        <dbReference type="ChEBI" id="CHEBI:32544"/>
        <dbReference type="ChEBI" id="CHEBI:33019"/>
        <dbReference type="ChEBI" id="CHEBI:43474"/>
        <dbReference type="ChEBI" id="CHEBI:57502"/>
        <dbReference type="ChEBI" id="CHEBI:58017"/>
        <dbReference type="ChEBI" id="CHEBI:456216"/>
        <dbReference type="EC" id="6.3.4.21"/>
    </reaction>
</comment>
<evidence type="ECO:0000256" key="3">
    <source>
        <dbReference type="ARBA" id="ARBA00022553"/>
    </source>
</evidence>
<evidence type="ECO:0000256" key="5">
    <source>
        <dbReference type="ARBA" id="ARBA00022642"/>
    </source>
</evidence>